<proteinExistence type="predicted"/>
<comment type="caution">
    <text evidence="1">The sequence shown here is derived from an EMBL/GenBank/DDBJ whole genome shotgun (WGS) entry which is preliminary data.</text>
</comment>
<dbReference type="Proteomes" id="UP000275436">
    <property type="component" value="Unassembled WGS sequence"/>
</dbReference>
<dbReference type="AlphaFoldDB" id="A0A3M9X0J4"/>
<reference evidence="1 2" key="1">
    <citation type="journal article" date="2018" name="Mol. Plant Microbe Interact.">
        <title>Taxonomically Different Co-Microsymbionts of a Relict Legume, Oxytropis popoviana, Have Complementary Sets of Symbiotic Genes and Together Increase the Efficiency of Plant Nodulation.</title>
        <authorList>
            <person name="Safronova V."/>
            <person name="Belimov A."/>
            <person name="Sazanova A."/>
            <person name="Chirak E."/>
            <person name="Verkhozina A."/>
            <person name="Kuznetsova I."/>
            <person name="Andronov E."/>
            <person name="Puhalsky J."/>
            <person name="Tikhonovich I."/>
        </authorList>
    </citation>
    <scope>NUCLEOTIDE SEQUENCE [LARGE SCALE GENOMIC DNA]</scope>
    <source>
        <strain evidence="1 2">Opo-235</strain>
    </source>
</reference>
<sequence length="112" mass="12350">MLHHSVPRKFEIGDEVQLISTVIEVLPSGRARVRIPSYGQAYAVDPPPRTRAGDKVVLVGDVIGVDCQANRLKVRIDCGGVITVDPSSVNKLKKHRQLGWAEERGEPAVDWE</sequence>
<protein>
    <submittedName>
        <fullName evidence="1">Uncharacterized protein</fullName>
    </submittedName>
</protein>
<dbReference type="RefSeq" id="WP_123170271.1">
    <property type="nucleotide sequence ID" value="NZ_QKOD01000018.1"/>
</dbReference>
<name>A0A3M9X0J4_9HYPH</name>
<organism evidence="1 2">
    <name type="scientific">Mesorhizobium japonicum</name>
    <dbReference type="NCBI Taxonomy" id="2066070"/>
    <lineage>
        <taxon>Bacteria</taxon>
        <taxon>Pseudomonadati</taxon>
        <taxon>Pseudomonadota</taxon>
        <taxon>Alphaproteobacteria</taxon>
        <taxon>Hyphomicrobiales</taxon>
        <taxon>Phyllobacteriaceae</taxon>
        <taxon>Mesorhizobium</taxon>
    </lineage>
</organism>
<accession>A0A3M9X0J4</accession>
<dbReference type="EMBL" id="QKOD01000018">
    <property type="protein sequence ID" value="RNJ41544.1"/>
    <property type="molecule type" value="Genomic_DNA"/>
</dbReference>
<evidence type="ECO:0000313" key="1">
    <source>
        <dbReference type="EMBL" id="RNJ41544.1"/>
    </source>
</evidence>
<gene>
    <name evidence="1" type="ORF">DNR46_33410</name>
</gene>
<evidence type="ECO:0000313" key="2">
    <source>
        <dbReference type="Proteomes" id="UP000275436"/>
    </source>
</evidence>